<dbReference type="GeneID" id="36549969"/>
<protein>
    <submittedName>
        <fullName evidence="3">Uncharacterized protein</fullName>
    </submittedName>
</protein>
<keyword evidence="2" id="KW-0040">ANK repeat</keyword>
<dbReference type="Pfam" id="PF12796">
    <property type="entry name" value="Ank_2"/>
    <property type="match status" value="1"/>
</dbReference>
<proteinExistence type="predicted"/>
<dbReference type="InterPro" id="IPR036770">
    <property type="entry name" value="Ankyrin_rpt-contain_sf"/>
</dbReference>
<dbReference type="EMBL" id="MSFO01000002">
    <property type="protein sequence ID" value="PLB52367.1"/>
    <property type="molecule type" value="Genomic_DNA"/>
</dbReference>
<dbReference type="Proteomes" id="UP000234275">
    <property type="component" value="Unassembled WGS sequence"/>
</dbReference>
<organism evidence="3 4">
    <name type="scientific">Aspergillus steynii IBT 23096</name>
    <dbReference type="NCBI Taxonomy" id="1392250"/>
    <lineage>
        <taxon>Eukaryota</taxon>
        <taxon>Fungi</taxon>
        <taxon>Dikarya</taxon>
        <taxon>Ascomycota</taxon>
        <taxon>Pezizomycotina</taxon>
        <taxon>Eurotiomycetes</taxon>
        <taxon>Eurotiomycetidae</taxon>
        <taxon>Eurotiales</taxon>
        <taxon>Aspergillaceae</taxon>
        <taxon>Aspergillus</taxon>
        <taxon>Aspergillus subgen. Circumdati</taxon>
    </lineage>
</organism>
<gene>
    <name evidence="3" type="ORF">P170DRAFT_102410</name>
</gene>
<name>A0A2I2GHQ1_9EURO</name>
<evidence type="ECO:0000313" key="4">
    <source>
        <dbReference type="Proteomes" id="UP000234275"/>
    </source>
</evidence>
<comment type="caution">
    <text evidence="3">The sequence shown here is derived from an EMBL/GenBank/DDBJ whole genome shotgun (WGS) entry which is preliminary data.</text>
</comment>
<reference evidence="3 4" key="1">
    <citation type="submission" date="2016-12" db="EMBL/GenBank/DDBJ databases">
        <title>The genomes of Aspergillus section Nigri reveals drivers in fungal speciation.</title>
        <authorList>
            <consortium name="DOE Joint Genome Institute"/>
            <person name="Vesth T.C."/>
            <person name="Nybo J."/>
            <person name="Theobald S."/>
            <person name="Brandl J."/>
            <person name="Frisvad J.C."/>
            <person name="Nielsen K.F."/>
            <person name="Lyhne E.K."/>
            <person name="Kogle M.E."/>
            <person name="Kuo A."/>
            <person name="Riley R."/>
            <person name="Clum A."/>
            <person name="Nolan M."/>
            <person name="Lipzen A."/>
            <person name="Salamov A."/>
            <person name="Henrissat B."/>
            <person name="Wiebenga A."/>
            <person name="De Vries R.P."/>
            <person name="Grigoriev I.V."/>
            <person name="Mortensen U.H."/>
            <person name="Andersen M.R."/>
            <person name="Baker S.E."/>
        </authorList>
    </citation>
    <scope>NUCLEOTIDE SEQUENCE [LARGE SCALE GENOMIC DNA]</scope>
    <source>
        <strain evidence="3 4">IBT 23096</strain>
    </source>
</reference>
<dbReference type="PANTHER" id="PTHR24198">
    <property type="entry name" value="ANKYRIN REPEAT AND PROTEIN KINASE DOMAIN-CONTAINING PROTEIN"/>
    <property type="match status" value="1"/>
</dbReference>
<dbReference type="OrthoDB" id="341259at2759"/>
<keyword evidence="4" id="KW-1185">Reference proteome</keyword>
<dbReference type="InterPro" id="IPR002110">
    <property type="entry name" value="Ankyrin_rpt"/>
</dbReference>
<keyword evidence="1" id="KW-0677">Repeat</keyword>
<dbReference type="VEuPathDB" id="FungiDB:P170DRAFT_102410"/>
<evidence type="ECO:0000256" key="2">
    <source>
        <dbReference type="ARBA" id="ARBA00023043"/>
    </source>
</evidence>
<dbReference type="RefSeq" id="XP_024707669.1">
    <property type="nucleotide sequence ID" value="XM_024842274.1"/>
</dbReference>
<dbReference type="SUPFAM" id="SSF48403">
    <property type="entry name" value="Ankyrin repeat"/>
    <property type="match status" value="1"/>
</dbReference>
<dbReference type="AlphaFoldDB" id="A0A2I2GHQ1"/>
<evidence type="ECO:0000256" key="1">
    <source>
        <dbReference type="ARBA" id="ARBA00022737"/>
    </source>
</evidence>
<accession>A0A2I2GHQ1</accession>
<sequence length="148" mass="16720">MNLLLYSALRGDVRSFRFFLENGFDPNSRARDGFSVLHASLLRGDVQKTQTLMAYRPNINVSYRGGTPIVLACEVGPKENVELLLESGHPDEIVWDGQKASDVLKDIDPEAYRENMTRRLRSDSSTSTSFDTRADQFRALARSMSLIF</sequence>
<dbReference type="Gene3D" id="1.25.40.20">
    <property type="entry name" value="Ankyrin repeat-containing domain"/>
    <property type="match status" value="1"/>
</dbReference>
<dbReference type="PANTHER" id="PTHR24198:SF165">
    <property type="entry name" value="ANKYRIN REPEAT-CONTAINING PROTEIN-RELATED"/>
    <property type="match status" value="1"/>
</dbReference>
<evidence type="ECO:0000313" key="3">
    <source>
        <dbReference type="EMBL" id="PLB52367.1"/>
    </source>
</evidence>